<dbReference type="Pfam" id="PF14334">
    <property type="entry name" value="DUF4390"/>
    <property type="match status" value="1"/>
</dbReference>
<organism evidence="1 2">
    <name type="scientific">Xylophilus rhododendri</name>
    <dbReference type="NCBI Taxonomy" id="2697032"/>
    <lineage>
        <taxon>Bacteria</taxon>
        <taxon>Pseudomonadati</taxon>
        <taxon>Pseudomonadota</taxon>
        <taxon>Betaproteobacteria</taxon>
        <taxon>Burkholderiales</taxon>
        <taxon>Xylophilus</taxon>
    </lineage>
</organism>
<dbReference type="Proteomes" id="UP000464787">
    <property type="component" value="Chromosome"/>
</dbReference>
<dbReference type="AlphaFoldDB" id="A0A857JFQ7"/>
<protein>
    <submittedName>
        <fullName evidence="1">DUF4390 domain-containing protein</fullName>
    </submittedName>
</protein>
<dbReference type="InterPro" id="IPR025500">
    <property type="entry name" value="DUF4390"/>
</dbReference>
<dbReference type="KEGG" id="xyk:GT347_11820"/>
<accession>A0A857JFQ7</accession>
<reference evidence="1 2" key="1">
    <citation type="submission" date="2020-01" db="EMBL/GenBank/DDBJ databases">
        <title>Genome sequencing of strain KACC 21265.</title>
        <authorList>
            <person name="Heo J."/>
            <person name="Kim S.-J."/>
            <person name="Kim J.-S."/>
            <person name="Hong S.-B."/>
            <person name="Kwon S.-W."/>
        </authorList>
    </citation>
    <scope>NUCLEOTIDE SEQUENCE [LARGE SCALE GENOMIC DNA]</scope>
    <source>
        <strain evidence="1 2">KACC 21265</strain>
    </source>
</reference>
<evidence type="ECO:0000313" key="1">
    <source>
        <dbReference type="EMBL" id="QHJ01506.1"/>
    </source>
</evidence>
<evidence type="ECO:0000313" key="2">
    <source>
        <dbReference type="Proteomes" id="UP000464787"/>
    </source>
</evidence>
<proteinExistence type="predicted"/>
<dbReference type="EMBL" id="CP047650">
    <property type="protein sequence ID" value="QHJ01506.1"/>
    <property type="molecule type" value="Genomic_DNA"/>
</dbReference>
<sequence length="167" mass="19180">MRLERVEDALYLWATIGFDLPPLVEDALLKGVALFFVAQVEIMRERWYWADERVAFAQRHMRLVYQPLIRRFRLNVSPSAFSTGLGVSLSQNFEELGEALESVKRIARWRIVDVAQLDPIGRYTADFDFRLDTSQLPRPLQMGVAGRADWSLSAERSLAIDPAVLVR</sequence>
<gene>
    <name evidence="1" type="ORF">GT347_11820</name>
</gene>
<keyword evidence="2" id="KW-1185">Reference proteome</keyword>
<name>A0A857JFQ7_9BURK</name>